<comment type="cofactor">
    <cofactor evidence="1">
        <name>Mg(2+)</name>
        <dbReference type="ChEBI" id="CHEBI:18420"/>
    </cofactor>
</comment>
<keyword evidence="16" id="KW-0594">Phospholipid biosynthesis</keyword>
<keyword evidence="14" id="KW-0496">Mitochondrion</keyword>
<protein>
    <recommendedName>
        <fullName evidence="7">Phosphatidate cytidylyltransferase, mitochondrial</fullName>
        <ecNumber evidence="6">2.7.7.41</ecNumber>
    </recommendedName>
    <alternativeName>
        <fullName evidence="18">CDP-diacylglycerol synthase</fullName>
    </alternativeName>
</protein>
<comment type="similarity">
    <text evidence="5">Belongs to the TAM41 family.</text>
</comment>
<feature type="region of interest" description="Disordered" evidence="19">
    <location>
        <begin position="349"/>
        <end position="370"/>
    </location>
</feature>
<sequence length="433" mass="48029">MLSTPTRSVRTTFASQARALSYTASVKTPQIESHSSQPSHPPPHYAPQSSSQSPGSPAPRRSRLSSPAPRPTPAMQPGIRVPLLPPQFGRNQVLAVPDRTRALLEEIVAGFDAPIRYAFAYGSGVFGQEGYKDSDRPQLDFLFAVTHADHFHSINMQQNSKHYALVPRLLGSDFVARTQALAPGLWFNPYVKVKDGVTIKYGVTTVDNLCADLLGWKSLYMAGRMHKPIRIIKDDPRVRLTQQVNLTSAVRAALLTLPERFNERSFSRELRVSATLVCDPRMSFAENPHKVRNIVNAQQEQFRELYHRLVVGLPGVHWVGEKVEQDASPQARGLLLRKLPSNLRTRIDTRYQSLSPEPAPASPSSSPTRDENVFWQRIGAAPDLSETMQVEMADIIKGPATMQSVKGLVTAGPIKSLKYAGEKIGKWWNAKSS</sequence>
<keyword evidence="10" id="KW-0548">Nucleotidyltransferase</keyword>
<dbReference type="GO" id="GO:0004605">
    <property type="term" value="F:phosphatidate cytidylyltransferase activity"/>
    <property type="evidence" value="ECO:0007669"/>
    <property type="project" value="UniProtKB-EC"/>
</dbReference>
<dbReference type="EMBL" id="JACYCF010000003">
    <property type="protein sequence ID" value="KAF8759118.1"/>
    <property type="molecule type" value="Genomic_DNA"/>
</dbReference>
<gene>
    <name evidence="20" type="ORF">RHS01_02892</name>
</gene>
<comment type="pathway">
    <text evidence="3">Phospholipid metabolism; CDP-diacylglycerol biosynthesis; CDP-diacylglycerol from sn-glycerol 3-phosphate: step 3/3.</text>
</comment>
<dbReference type="GO" id="GO:0016024">
    <property type="term" value="P:CDP-diacylglycerol biosynthetic process"/>
    <property type="evidence" value="ECO:0007669"/>
    <property type="project" value="UniProtKB-UniPathway"/>
</dbReference>
<keyword evidence="13" id="KW-0443">Lipid metabolism</keyword>
<comment type="caution">
    <text evidence="20">The sequence shown here is derived from an EMBL/GenBank/DDBJ whole genome shotgun (WGS) entry which is preliminary data.</text>
</comment>
<evidence type="ECO:0000256" key="12">
    <source>
        <dbReference type="ARBA" id="ARBA00022842"/>
    </source>
</evidence>
<evidence type="ECO:0000256" key="13">
    <source>
        <dbReference type="ARBA" id="ARBA00023098"/>
    </source>
</evidence>
<evidence type="ECO:0000313" key="21">
    <source>
        <dbReference type="Proteomes" id="UP000614334"/>
    </source>
</evidence>
<evidence type="ECO:0000256" key="2">
    <source>
        <dbReference type="ARBA" id="ARBA00004443"/>
    </source>
</evidence>
<keyword evidence="12" id="KW-0460">Magnesium</keyword>
<proteinExistence type="inferred from homology"/>
<feature type="compositionally biased region" description="Low complexity" evidence="19">
    <location>
        <begin position="46"/>
        <end position="67"/>
    </location>
</feature>
<dbReference type="GO" id="GO:0032049">
    <property type="term" value="P:cardiolipin biosynthetic process"/>
    <property type="evidence" value="ECO:0007669"/>
    <property type="project" value="InterPro"/>
</dbReference>
<evidence type="ECO:0000256" key="16">
    <source>
        <dbReference type="ARBA" id="ARBA00023209"/>
    </source>
</evidence>
<keyword evidence="9" id="KW-0808">Transferase</keyword>
<dbReference type="GO" id="GO:0005743">
    <property type="term" value="C:mitochondrial inner membrane"/>
    <property type="evidence" value="ECO:0007669"/>
    <property type="project" value="UniProtKB-SubCell"/>
</dbReference>
<evidence type="ECO:0000256" key="18">
    <source>
        <dbReference type="ARBA" id="ARBA00029893"/>
    </source>
</evidence>
<dbReference type="PANTHER" id="PTHR13619">
    <property type="entry name" value="PHOSPHATIDATE CYTIDYLYLTRANSFERASE, MITOCHONDRIAL"/>
    <property type="match status" value="1"/>
</dbReference>
<dbReference type="UniPathway" id="UPA00557">
    <property type="reaction ID" value="UER00614"/>
</dbReference>
<dbReference type="PIRSF" id="PIRSF028840">
    <property type="entry name" value="Mmp37"/>
    <property type="match status" value="1"/>
</dbReference>
<evidence type="ECO:0000256" key="17">
    <source>
        <dbReference type="ARBA" id="ARBA00023264"/>
    </source>
</evidence>
<evidence type="ECO:0000256" key="15">
    <source>
        <dbReference type="ARBA" id="ARBA00023136"/>
    </source>
</evidence>
<evidence type="ECO:0000256" key="14">
    <source>
        <dbReference type="ARBA" id="ARBA00023128"/>
    </source>
</evidence>
<comment type="subcellular location">
    <subcellularLocation>
        <location evidence="2">Mitochondrion inner membrane</location>
        <topology evidence="2">Peripheral membrane protein</topology>
        <orientation evidence="2">Matrix side</orientation>
    </subcellularLocation>
</comment>
<evidence type="ECO:0000313" key="20">
    <source>
        <dbReference type="EMBL" id="KAF8759118.1"/>
    </source>
</evidence>
<dbReference type="PANTHER" id="PTHR13619:SF0">
    <property type="entry name" value="PHOSPHATIDATE CYTIDYLYLTRANSFERASE, MITOCHONDRIAL"/>
    <property type="match status" value="1"/>
</dbReference>
<feature type="region of interest" description="Disordered" evidence="19">
    <location>
        <begin position="24"/>
        <end position="83"/>
    </location>
</feature>
<name>A0A8H7IJ69_9AGAM</name>
<dbReference type="AlphaFoldDB" id="A0A8H7IJ69"/>
<keyword evidence="11" id="KW-0999">Mitochondrion inner membrane</keyword>
<keyword evidence="8" id="KW-0444">Lipid biosynthesis</keyword>
<keyword evidence="15" id="KW-0472">Membrane</keyword>
<dbReference type="Pfam" id="PF09139">
    <property type="entry name" value="Tam41_Mmp37"/>
    <property type="match status" value="1"/>
</dbReference>
<evidence type="ECO:0000256" key="7">
    <source>
        <dbReference type="ARBA" id="ARBA00018337"/>
    </source>
</evidence>
<keyword evidence="17" id="KW-1208">Phospholipid metabolism</keyword>
<evidence type="ECO:0000256" key="9">
    <source>
        <dbReference type="ARBA" id="ARBA00022679"/>
    </source>
</evidence>
<reference evidence="20" key="1">
    <citation type="submission" date="2020-09" db="EMBL/GenBank/DDBJ databases">
        <title>Comparative genome analyses of four rice-infecting Rhizoctonia solani isolates reveal extensive enrichment of homogalacturonan modification genes.</title>
        <authorList>
            <person name="Lee D.-Y."/>
            <person name="Jeon J."/>
            <person name="Kim K.-T."/>
            <person name="Cheong K."/>
            <person name="Song H."/>
            <person name="Choi G."/>
            <person name="Ko J."/>
            <person name="Opiyo S.O."/>
            <person name="Zuo S."/>
            <person name="Madhav S."/>
            <person name="Lee Y.-H."/>
            <person name="Wang G.-L."/>
        </authorList>
    </citation>
    <scope>NUCLEOTIDE SEQUENCE</scope>
    <source>
        <strain evidence="20">AG1-IA B2</strain>
    </source>
</reference>
<evidence type="ECO:0000256" key="1">
    <source>
        <dbReference type="ARBA" id="ARBA00001946"/>
    </source>
</evidence>
<dbReference type="InterPro" id="IPR015222">
    <property type="entry name" value="Tam41"/>
</dbReference>
<dbReference type="Proteomes" id="UP000614334">
    <property type="component" value="Unassembled WGS sequence"/>
</dbReference>
<evidence type="ECO:0000256" key="11">
    <source>
        <dbReference type="ARBA" id="ARBA00022792"/>
    </source>
</evidence>
<organism evidence="20 21">
    <name type="scientific">Rhizoctonia solani</name>
    <dbReference type="NCBI Taxonomy" id="456999"/>
    <lineage>
        <taxon>Eukaryota</taxon>
        <taxon>Fungi</taxon>
        <taxon>Dikarya</taxon>
        <taxon>Basidiomycota</taxon>
        <taxon>Agaricomycotina</taxon>
        <taxon>Agaricomycetes</taxon>
        <taxon>Cantharellales</taxon>
        <taxon>Ceratobasidiaceae</taxon>
        <taxon>Rhizoctonia</taxon>
    </lineage>
</organism>
<dbReference type="EC" id="2.7.7.41" evidence="6"/>
<accession>A0A8H7IJ69</accession>
<comment type="pathway">
    <text evidence="4">Lipid metabolism.</text>
</comment>
<evidence type="ECO:0000256" key="8">
    <source>
        <dbReference type="ARBA" id="ARBA00022516"/>
    </source>
</evidence>
<evidence type="ECO:0000256" key="5">
    <source>
        <dbReference type="ARBA" id="ARBA00005458"/>
    </source>
</evidence>
<evidence type="ECO:0000256" key="10">
    <source>
        <dbReference type="ARBA" id="ARBA00022695"/>
    </source>
</evidence>
<evidence type="ECO:0000256" key="19">
    <source>
        <dbReference type="SAM" id="MobiDB-lite"/>
    </source>
</evidence>
<evidence type="ECO:0000256" key="6">
    <source>
        <dbReference type="ARBA" id="ARBA00012487"/>
    </source>
</evidence>
<evidence type="ECO:0000256" key="3">
    <source>
        <dbReference type="ARBA" id="ARBA00005119"/>
    </source>
</evidence>
<evidence type="ECO:0000256" key="4">
    <source>
        <dbReference type="ARBA" id="ARBA00005189"/>
    </source>
</evidence>